<comment type="caution">
    <text evidence="2">The sequence shown here is derived from an EMBL/GenBank/DDBJ whole genome shotgun (WGS) entry which is preliminary data.</text>
</comment>
<sequence>MRKNFKTHGQANSKPPPLHPQSLDCRLLDRRAGYKDVMTLFVTEEVLSPKSVNAMKNTYKKCLSSDQDWEFKGGPINFVLARLEGFGYFPLMHDYEPETDVDLTHLLAYFNRNKTVLSSILPVLTRDEHSISKLIITFKKSDVYLIGDFGEIDHKRMGELKKSFMELLFKMSDQVNCDGLFCEQRLDGYVHHGEVVGRIHFFLIQSR</sequence>
<feature type="region of interest" description="Disordered" evidence="1">
    <location>
        <begin position="1"/>
        <end position="22"/>
    </location>
</feature>
<protein>
    <submittedName>
        <fullName evidence="2">Uncharacterized protein</fullName>
    </submittedName>
</protein>
<reference evidence="2 3" key="1">
    <citation type="submission" date="2023-08" db="EMBL/GenBank/DDBJ databases">
        <title>A Necator americanus chromosomal reference genome.</title>
        <authorList>
            <person name="Ilik V."/>
            <person name="Petrzelkova K.J."/>
            <person name="Pardy F."/>
            <person name="Fuh T."/>
            <person name="Niatou-Singa F.S."/>
            <person name="Gouil Q."/>
            <person name="Baker L."/>
            <person name="Ritchie M.E."/>
            <person name="Jex A.R."/>
            <person name="Gazzola D."/>
            <person name="Li H."/>
            <person name="Toshio Fujiwara R."/>
            <person name="Zhan B."/>
            <person name="Aroian R.V."/>
            <person name="Pafco B."/>
            <person name="Schwarz E.M."/>
        </authorList>
    </citation>
    <scope>NUCLEOTIDE SEQUENCE [LARGE SCALE GENOMIC DNA]</scope>
    <source>
        <strain evidence="2 3">Aroian</strain>
        <tissue evidence="2">Whole animal</tissue>
    </source>
</reference>
<gene>
    <name evidence="2" type="primary">Necator_chrII.g5539</name>
    <name evidence="2" type="ORF">RB195_017746</name>
</gene>
<evidence type="ECO:0000313" key="3">
    <source>
        <dbReference type="Proteomes" id="UP001303046"/>
    </source>
</evidence>
<evidence type="ECO:0000313" key="2">
    <source>
        <dbReference type="EMBL" id="KAK6734157.1"/>
    </source>
</evidence>
<dbReference type="Proteomes" id="UP001303046">
    <property type="component" value="Unassembled WGS sequence"/>
</dbReference>
<evidence type="ECO:0000256" key="1">
    <source>
        <dbReference type="SAM" id="MobiDB-lite"/>
    </source>
</evidence>
<dbReference type="EMBL" id="JAVFWL010000002">
    <property type="protein sequence ID" value="KAK6734157.1"/>
    <property type="molecule type" value="Genomic_DNA"/>
</dbReference>
<proteinExistence type="predicted"/>
<keyword evidence="3" id="KW-1185">Reference proteome</keyword>
<organism evidence="2 3">
    <name type="scientific">Necator americanus</name>
    <name type="common">Human hookworm</name>
    <dbReference type="NCBI Taxonomy" id="51031"/>
    <lineage>
        <taxon>Eukaryota</taxon>
        <taxon>Metazoa</taxon>
        <taxon>Ecdysozoa</taxon>
        <taxon>Nematoda</taxon>
        <taxon>Chromadorea</taxon>
        <taxon>Rhabditida</taxon>
        <taxon>Rhabditina</taxon>
        <taxon>Rhabditomorpha</taxon>
        <taxon>Strongyloidea</taxon>
        <taxon>Ancylostomatidae</taxon>
        <taxon>Bunostominae</taxon>
        <taxon>Necator</taxon>
    </lineage>
</organism>
<accession>A0ABR1C8Y2</accession>
<name>A0ABR1C8Y2_NECAM</name>